<dbReference type="Proteomes" id="UP001057279">
    <property type="component" value="Chromosome X"/>
</dbReference>
<proteinExistence type="predicted"/>
<dbReference type="EMBL" id="CM043025">
    <property type="protein sequence ID" value="KAI4554540.1"/>
    <property type="molecule type" value="Genomic_DNA"/>
</dbReference>
<sequence length="108" mass="11515">MKAFGPGIGLPPRPALPSLCHPQSSRDHTACCKENHHLGPASRQLSKPGQLPAAHDSQVQTKQDQQPTGVTQSLTPGAKATRDSWSSIVGSDSESRFRLSGDPRLPQV</sequence>
<protein>
    <submittedName>
        <fullName evidence="1">Uncharacterized protein</fullName>
    </submittedName>
</protein>
<keyword evidence="2" id="KW-1185">Reference proteome</keyword>
<accession>A0ACB9U0Q7</accession>
<evidence type="ECO:0000313" key="1">
    <source>
        <dbReference type="EMBL" id="KAI4554540.1"/>
    </source>
</evidence>
<gene>
    <name evidence="1" type="ORF">MJG53_019839</name>
</gene>
<comment type="caution">
    <text evidence="1">The sequence shown here is derived from an EMBL/GenBank/DDBJ whole genome shotgun (WGS) entry which is preliminary data.</text>
</comment>
<evidence type="ECO:0000313" key="2">
    <source>
        <dbReference type="Proteomes" id="UP001057279"/>
    </source>
</evidence>
<reference evidence="1" key="1">
    <citation type="submission" date="2022-03" db="EMBL/GenBank/DDBJ databases">
        <title>Genomic analyses of argali, domestic sheep and their hybrids provide insights into chromosomal evolution, heterosis and genetic basis of agronomic traits.</title>
        <authorList>
            <person name="Li M."/>
        </authorList>
    </citation>
    <scope>NUCLEOTIDE SEQUENCE</scope>
    <source>
        <strain evidence="1">F1 hybrid</strain>
    </source>
</reference>
<name>A0ACB9U0Q7_9CETA</name>
<organism evidence="1 2">
    <name type="scientific">Ovis ammon polii x Ovis aries</name>
    <dbReference type="NCBI Taxonomy" id="2918886"/>
    <lineage>
        <taxon>Eukaryota</taxon>
        <taxon>Metazoa</taxon>
        <taxon>Chordata</taxon>
        <taxon>Craniata</taxon>
        <taxon>Vertebrata</taxon>
        <taxon>Euteleostomi</taxon>
        <taxon>Mammalia</taxon>
        <taxon>Eutheria</taxon>
        <taxon>Laurasiatheria</taxon>
        <taxon>Artiodactyla</taxon>
        <taxon>Ruminantia</taxon>
        <taxon>Pecora</taxon>
        <taxon>Bovidae</taxon>
        <taxon>Caprinae</taxon>
        <taxon>Ovis</taxon>
    </lineage>
</organism>